<evidence type="ECO:0000313" key="4">
    <source>
        <dbReference type="Proteomes" id="UP000078582"/>
    </source>
</evidence>
<gene>
    <name evidence="3" type="ORF">AYR53_07220</name>
</gene>
<dbReference type="STRING" id="375175.AYR53_07220"/>
<dbReference type="InterPro" id="IPR050126">
    <property type="entry name" value="Ap4A_hydrolase"/>
</dbReference>
<evidence type="ECO:0000259" key="2">
    <source>
        <dbReference type="Pfam" id="PF12850"/>
    </source>
</evidence>
<dbReference type="GO" id="GO:0016791">
    <property type="term" value="F:phosphatase activity"/>
    <property type="evidence" value="ECO:0007669"/>
    <property type="project" value="TreeGrafter"/>
</dbReference>
<dbReference type="PANTHER" id="PTHR42850:SF2">
    <property type="entry name" value="BLL5683 PROTEIN"/>
    <property type="match status" value="1"/>
</dbReference>
<dbReference type="SUPFAM" id="SSF56300">
    <property type="entry name" value="Metallo-dependent phosphatases"/>
    <property type="match status" value="1"/>
</dbReference>
<dbReference type="Pfam" id="PF12850">
    <property type="entry name" value="Metallophos_2"/>
    <property type="match status" value="1"/>
</dbReference>
<sequence>MTKIAIISDSHGNATALAAVIADAKKHAADIYCSVGDITMRGPSPQECVDQLRAVNTKTWVLGNHEQTYRDLLTTGDTPIHGPKKTMALIFAQYDQQHLEPKTYHWLADLPLRQTITVAGFKIDVLHSLPKQTYGSSTQPTKPQENFDAIFAGSNSDIALYGHTHRQVFRYSSDGRLILNAGTVGLAAPSNPRFYNNRAQYALLDLDEHGVSDIDFRQVSYDVEAELKIARERKMPYYELYATILREGRYAYTVENINTINEANDYERIAANFLATF</sequence>
<organism evidence="3 4">
    <name type="scientific">Loigolactobacillus backii</name>
    <dbReference type="NCBI Taxonomy" id="375175"/>
    <lineage>
        <taxon>Bacteria</taxon>
        <taxon>Bacillati</taxon>
        <taxon>Bacillota</taxon>
        <taxon>Bacilli</taxon>
        <taxon>Lactobacillales</taxon>
        <taxon>Lactobacillaceae</taxon>
        <taxon>Loigolactobacillus</taxon>
    </lineage>
</organism>
<evidence type="ECO:0000256" key="1">
    <source>
        <dbReference type="ARBA" id="ARBA00008950"/>
    </source>
</evidence>
<dbReference type="InterPro" id="IPR011152">
    <property type="entry name" value="Pesterase_MJ0912"/>
</dbReference>
<dbReference type="PANTHER" id="PTHR42850">
    <property type="entry name" value="METALLOPHOSPHOESTERASE"/>
    <property type="match status" value="1"/>
</dbReference>
<dbReference type="PIRSF" id="PIRSF000883">
    <property type="entry name" value="Pesterase_MJ0912"/>
    <property type="match status" value="1"/>
</dbReference>
<reference evidence="3 4" key="1">
    <citation type="submission" date="2016-03" db="EMBL/GenBank/DDBJ databases">
        <title>Pediococcus and Lactobacillus from brewery environment - whole genome sequencing and assembly.</title>
        <authorList>
            <person name="Behr J."/>
            <person name="Geissler A.J."/>
            <person name="Vogel R.F."/>
        </authorList>
    </citation>
    <scope>NUCLEOTIDE SEQUENCE [LARGE SCALE GENOMIC DNA]</scope>
    <source>
        <strain evidence="3 4">TMW 1.1989</strain>
    </source>
</reference>
<comment type="similarity">
    <text evidence="1">Belongs to the metallophosphoesterase superfamily. YfcE family.</text>
</comment>
<name>A0A192H2X1_9LACO</name>
<dbReference type="InterPro" id="IPR024654">
    <property type="entry name" value="Calcineurin-like_PHP_lpxH"/>
</dbReference>
<proteinExistence type="inferred from homology"/>
<accession>A0A192H2X1</accession>
<protein>
    <recommendedName>
        <fullName evidence="2">Calcineurin-like phosphoesterase domain-containing protein</fullName>
    </recommendedName>
</protein>
<dbReference type="OrthoDB" id="9813918at2"/>
<feature type="domain" description="Calcineurin-like phosphoesterase" evidence="2">
    <location>
        <begin position="3"/>
        <end position="207"/>
    </location>
</feature>
<dbReference type="RefSeq" id="WP_068280909.1">
    <property type="nucleotide sequence ID" value="NZ_CP014873.1"/>
</dbReference>
<keyword evidence="4" id="KW-1185">Reference proteome</keyword>
<dbReference type="EMBL" id="CP014873">
    <property type="protein sequence ID" value="ANK62577.1"/>
    <property type="molecule type" value="Genomic_DNA"/>
</dbReference>
<dbReference type="InterPro" id="IPR029052">
    <property type="entry name" value="Metallo-depent_PP-like"/>
</dbReference>
<evidence type="ECO:0000313" key="3">
    <source>
        <dbReference type="EMBL" id="ANK62577.1"/>
    </source>
</evidence>
<dbReference type="Proteomes" id="UP000078582">
    <property type="component" value="Chromosome"/>
</dbReference>
<dbReference type="Gene3D" id="3.60.21.10">
    <property type="match status" value="1"/>
</dbReference>
<dbReference type="GO" id="GO:0005737">
    <property type="term" value="C:cytoplasm"/>
    <property type="evidence" value="ECO:0007669"/>
    <property type="project" value="TreeGrafter"/>
</dbReference>
<dbReference type="AlphaFoldDB" id="A0A192H2X1"/>
<dbReference type="GeneID" id="42982040"/>